<dbReference type="EMBL" id="BCMS01000002">
    <property type="protein sequence ID" value="GAQ23462.1"/>
    <property type="molecule type" value="Genomic_DNA"/>
</dbReference>
<dbReference type="InterPro" id="IPR050469">
    <property type="entry name" value="Diguanylate_Cyclase"/>
</dbReference>
<dbReference type="NCBIfam" id="TIGR00254">
    <property type="entry name" value="GGDEF"/>
    <property type="match status" value="1"/>
</dbReference>
<feature type="domain" description="GGDEF" evidence="3">
    <location>
        <begin position="178"/>
        <end position="307"/>
    </location>
</feature>
<dbReference type="GO" id="GO:0043709">
    <property type="term" value="P:cell adhesion involved in single-species biofilm formation"/>
    <property type="evidence" value="ECO:0007669"/>
    <property type="project" value="TreeGrafter"/>
</dbReference>
<reference evidence="5" key="1">
    <citation type="submission" date="2015-11" db="EMBL/GenBank/DDBJ databases">
        <title>Draft Genome Sequence of the Radioresistant Bacterium Deinococcus grandis, Isolated from Freshwater Fish in Japan.</title>
        <authorList>
            <person name="Satoh K."/>
            <person name="Onodera T."/>
            <person name="Omoso K."/>
            <person name="Takeda-Yano K."/>
            <person name="Katayama T."/>
            <person name="Oono Y."/>
            <person name="Narumi I."/>
        </authorList>
    </citation>
    <scope>NUCLEOTIDE SEQUENCE [LARGE SCALE GENOMIC DNA]</scope>
    <source>
        <strain evidence="5">ATCC 43672</strain>
    </source>
</reference>
<organism evidence="4 5">
    <name type="scientific">Deinococcus grandis</name>
    <dbReference type="NCBI Taxonomy" id="57498"/>
    <lineage>
        <taxon>Bacteria</taxon>
        <taxon>Thermotogati</taxon>
        <taxon>Deinococcota</taxon>
        <taxon>Deinococci</taxon>
        <taxon>Deinococcales</taxon>
        <taxon>Deinococcaceae</taxon>
        <taxon>Deinococcus</taxon>
    </lineage>
</organism>
<dbReference type="InterPro" id="IPR000160">
    <property type="entry name" value="GGDEF_dom"/>
</dbReference>
<evidence type="ECO:0000259" key="2">
    <source>
        <dbReference type="PROSITE" id="PS50110"/>
    </source>
</evidence>
<dbReference type="Gene3D" id="3.40.50.2300">
    <property type="match status" value="1"/>
</dbReference>
<evidence type="ECO:0000313" key="4">
    <source>
        <dbReference type="EMBL" id="GAQ23462.1"/>
    </source>
</evidence>
<dbReference type="InterPro" id="IPR011006">
    <property type="entry name" value="CheY-like_superfamily"/>
</dbReference>
<dbReference type="PROSITE" id="PS50110">
    <property type="entry name" value="RESPONSE_REGULATORY"/>
    <property type="match status" value="1"/>
</dbReference>
<feature type="modified residue" description="4-aspartylphosphate" evidence="1">
    <location>
        <position position="54"/>
    </location>
</feature>
<dbReference type="GO" id="GO:1902201">
    <property type="term" value="P:negative regulation of bacterial-type flagellum-dependent cell motility"/>
    <property type="evidence" value="ECO:0007669"/>
    <property type="project" value="TreeGrafter"/>
</dbReference>
<dbReference type="Proteomes" id="UP000056209">
    <property type="component" value="Unassembled WGS sequence"/>
</dbReference>
<dbReference type="PANTHER" id="PTHR45138">
    <property type="entry name" value="REGULATORY COMPONENTS OF SENSORY TRANSDUCTION SYSTEM"/>
    <property type="match status" value="1"/>
</dbReference>
<dbReference type="Pfam" id="PF00072">
    <property type="entry name" value="Response_reg"/>
    <property type="match status" value="1"/>
</dbReference>
<evidence type="ECO:0000259" key="3">
    <source>
        <dbReference type="PROSITE" id="PS50887"/>
    </source>
</evidence>
<feature type="domain" description="Response regulatory" evidence="2">
    <location>
        <begin position="2"/>
        <end position="121"/>
    </location>
</feature>
<dbReference type="CDD" id="cd01949">
    <property type="entry name" value="GGDEF"/>
    <property type="match status" value="1"/>
</dbReference>
<dbReference type="Gene3D" id="3.30.70.270">
    <property type="match status" value="1"/>
</dbReference>
<dbReference type="GO" id="GO:0052621">
    <property type="term" value="F:diguanylate cyclase activity"/>
    <property type="evidence" value="ECO:0007669"/>
    <property type="project" value="TreeGrafter"/>
</dbReference>
<dbReference type="PROSITE" id="PS50887">
    <property type="entry name" value="GGDEF"/>
    <property type="match status" value="1"/>
</dbReference>
<evidence type="ECO:0000313" key="5">
    <source>
        <dbReference type="Proteomes" id="UP000056209"/>
    </source>
</evidence>
<dbReference type="OrthoDB" id="9783388at2"/>
<dbReference type="AlphaFoldDB" id="A0A124BS76"/>
<dbReference type="GO" id="GO:0005886">
    <property type="term" value="C:plasma membrane"/>
    <property type="evidence" value="ECO:0007669"/>
    <property type="project" value="TreeGrafter"/>
</dbReference>
<sequence length="307" mass="33162">MNILVIDDSALIRAILTRTLTPIGAVHAPGDLQGARDLLGFHSGQCDMDVVLLDLEMPERDGLSFLRDLRAHPHLADLSVIMVTSTQETERLDDAFAAGANDYVTKPAHDNVLRARTLNAARLTRALRAAKDRERDLAAANVQLEQLSLTDALTGLANRRAFDQQYAQALALAQRSRMPSTLIMADIDHFKRFNDALGHPAGDACLQQVAAVLQRSCHRRTDLAARYGGEEFALLLLDTDLRGAQEVAGRIHAALEEVAIPHPDHPLGRVTLSLGLASTAAADLKGAADAALYRAKAQGRNTTAEAH</sequence>
<dbReference type="InterPro" id="IPR043128">
    <property type="entry name" value="Rev_trsase/Diguanyl_cyclase"/>
</dbReference>
<dbReference type="SMART" id="SM00267">
    <property type="entry name" value="GGDEF"/>
    <property type="match status" value="1"/>
</dbReference>
<dbReference type="SUPFAM" id="SSF52172">
    <property type="entry name" value="CheY-like"/>
    <property type="match status" value="1"/>
</dbReference>
<evidence type="ECO:0000256" key="1">
    <source>
        <dbReference type="PROSITE-ProRule" id="PRU00169"/>
    </source>
</evidence>
<dbReference type="Pfam" id="PF00990">
    <property type="entry name" value="GGDEF"/>
    <property type="match status" value="1"/>
</dbReference>
<dbReference type="InterPro" id="IPR029787">
    <property type="entry name" value="Nucleotide_cyclase"/>
</dbReference>
<comment type="caution">
    <text evidence="4">The sequence shown here is derived from an EMBL/GenBank/DDBJ whole genome shotgun (WGS) entry which is preliminary data.</text>
</comment>
<dbReference type="InterPro" id="IPR001789">
    <property type="entry name" value="Sig_transdc_resp-reg_receiver"/>
</dbReference>
<name>A0A124BS76_9DEIO</name>
<dbReference type="FunFam" id="3.30.70.270:FF:000001">
    <property type="entry name" value="Diguanylate cyclase domain protein"/>
    <property type="match status" value="1"/>
</dbReference>
<dbReference type="SMART" id="SM00448">
    <property type="entry name" value="REC"/>
    <property type="match status" value="1"/>
</dbReference>
<gene>
    <name evidence="4" type="ORF">DEIGR_200317</name>
</gene>
<dbReference type="RefSeq" id="WP_153013897.1">
    <property type="nucleotide sequence ID" value="NZ_BCMS01000002.1"/>
</dbReference>
<keyword evidence="5" id="KW-1185">Reference proteome</keyword>
<dbReference type="PANTHER" id="PTHR45138:SF9">
    <property type="entry name" value="DIGUANYLATE CYCLASE DGCM-RELATED"/>
    <property type="match status" value="1"/>
</dbReference>
<keyword evidence="1" id="KW-0597">Phosphoprotein</keyword>
<proteinExistence type="predicted"/>
<dbReference type="GO" id="GO:0000160">
    <property type="term" value="P:phosphorelay signal transduction system"/>
    <property type="evidence" value="ECO:0007669"/>
    <property type="project" value="InterPro"/>
</dbReference>
<accession>A0A124BS76</accession>
<protein>
    <submittedName>
        <fullName evidence="4">Response regulator receiver modulated diguanylate cyclase</fullName>
    </submittedName>
</protein>
<dbReference type="SUPFAM" id="SSF55073">
    <property type="entry name" value="Nucleotide cyclase"/>
    <property type="match status" value="1"/>
</dbReference>